<evidence type="ECO:0000256" key="7">
    <source>
        <dbReference type="ARBA" id="ARBA00023002"/>
    </source>
</evidence>
<keyword evidence="7 12" id="KW-0560">Oxidoreductase</keyword>
<proteinExistence type="inferred from homology"/>
<reference evidence="13" key="2">
    <citation type="journal article" date="2021" name="PeerJ">
        <title>Extensive microbial diversity within the chicken gut microbiome revealed by metagenomics and culture.</title>
        <authorList>
            <person name="Gilroy R."/>
            <person name="Ravi A."/>
            <person name="Getino M."/>
            <person name="Pursley I."/>
            <person name="Horton D.L."/>
            <person name="Alikhan N.F."/>
            <person name="Baker D."/>
            <person name="Gharbi K."/>
            <person name="Hall N."/>
            <person name="Watson M."/>
            <person name="Adriaenssens E.M."/>
            <person name="Foster-Nyarko E."/>
            <person name="Jarju S."/>
            <person name="Secka A."/>
            <person name="Antonio M."/>
            <person name="Oren A."/>
            <person name="Chaudhuri R.R."/>
            <person name="La Ragione R."/>
            <person name="Hildebrand F."/>
            <person name="Pallen M.J."/>
        </authorList>
    </citation>
    <scope>NUCLEOTIDE SEQUENCE</scope>
    <source>
        <strain evidence="13">517</strain>
    </source>
</reference>
<evidence type="ECO:0000313" key="13">
    <source>
        <dbReference type="EMBL" id="MBO8424677.1"/>
    </source>
</evidence>
<evidence type="ECO:0000313" key="14">
    <source>
        <dbReference type="Proteomes" id="UP000727857"/>
    </source>
</evidence>
<dbReference type="InterPro" id="IPR003171">
    <property type="entry name" value="Mehydrof_redctse-like"/>
</dbReference>
<evidence type="ECO:0000256" key="11">
    <source>
        <dbReference type="ARBA" id="ARBA00048628"/>
    </source>
</evidence>
<keyword evidence="5 12" id="KW-0285">Flavoprotein</keyword>
<dbReference type="EMBL" id="JADINF010000168">
    <property type="protein sequence ID" value="MBO8424677.1"/>
    <property type="molecule type" value="Genomic_DNA"/>
</dbReference>
<keyword evidence="9" id="KW-0486">Methionine biosynthesis</keyword>
<evidence type="ECO:0000256" key="9">
    <source>
        <dbReference type="ARBA" id="ARBA00023167"/>
    </source>
</evidence>
<evidence type="ECO:0000256" key="6">
    <source>
        <dbReference type="ARBA" id="ARBA00022827"/>
    </source>
</evidence>
<accession>A0A940IE04</accession>
<evidence type="ECO:0000256" key="3">
    <source>
        <dbReference type="ARBA" id="ARBA00006743"/>
    </source>
</evidence>
<dbReference type="GO" id="GO:0106312">
    <property type="term" value="F:methylenetetrahydrofolate reductase (NADH) activity"/>
    <property type="evidence" value="ECO:0007669"/>
    <property type="project" value="UniProtKB-EC"/>
</dbReference>
<dbReference type="GO" id="GO:0071949">
    <property type="term" value="F:FAD binding"/>
    <property type="evidence" value="ECO:0007669"/>
    <property type="project" value="TreeGrafter"/>
</dbReference>
<dbReference type="Gene3D" id="3.20.20.220">
    <property type="match status" value="1"/>
</dbReference>
<comment type="caution">
    <text evidence="13">The sequence shown here is derived from an EMBL/GenBank/DDBJ whole genome shotgun (WGS) entry which is preliminary data.</text>
</comment>
<dbReference type="GO" id="GO:0035999">
    <property type="term" value="P:tetrahydrofolate interconversion"/>
    <property type="evidence" value="ECO:0007669"/>
    <property type="project" value="TreeGrafter"/>
</dbReference>
<organism evidence="13 14">
    <name type="scientific">Candidatus Stercoripulliclostridium pullicola</name>
    <dbReference type="NCBI Taxonomy" id="2840953"/>
    <lineage>
        <taxon>Bacteria</taxon>
        <taxon>Bacillati</taxon>
        <taxon>Bacillota</taxon>
        <taxon>Clostridia</taxon>
        <taxon>Eubacteriales</taxon>
        <taxon>Candidatus Stercoripulliclostridium</taxon>
    </lineage>
</organism>
<dbReference type="CDD" id="cd00537">
    <property type="entry name" value="MTHFR"/>
    <property type="match status" value="1"/>
</dbReference>
<reference evidence="13" key="1">
    <citation type="submission" date="2020-10" db="EMBL/GenBank/DDBJ databases">
        <authorList>
            <person name="Gilroy R."/>
        </authorList>
    </citation>
    <scope>NUCLEOTIDE SEQUENCE</scope>
    <source>
        <strain evidence="13">517</strain>
    </source>
</reference>
<comment type="catalytic activity">
    <reaction evidence="11">
        <text>(6S)-5-methyl-5,6,7,8-tetrahydrofolate + NAD(+) = (6R)-5,10-methylene-5,6,7,8-tetrahydrofolate + NADH + H(+)</text>
        <dbReference type="Rhea" id="RHEA:19821"/>
        <dbReference type="ChEBI" id="CHEBI:15378"/>
        <dbReference type="ChEBI" id="CHEBI:15636"/>
        <dbReference type="ChEBI" id="CHEBI:18608"/>
        <dbReference type="ChEBI" id="CHEBI:57540"/>
        <dbReference type="ChEBI" id="CHEBI:57945"/>
        <dbReference type="EC" id="1.5.1.54"/>
    </reaction>
    <physiologicalReaction direction="right-to-left" evidence="11">
        <dbReference type="Rhea" id="RHEA:19823"/>
    </physiologicalReaction>
</comment>
<evidence type="ECO:0000256" key="2">
    <source>
        <dbReference type="ARBA" id="ARBA00004777"/>
    </source>
</evidence>
<comment type="pathway">
    <text evidence="10">Amino-acid biosynthesis; L-methionine biosynthesis via de novo pathway.</text>
</comment>
<comment type="cofactor">
    <cofactor evidence="1 12">
        <name>FAD</name>
        <dbReference type="ChEBI" id="CHEBI:57692"/>
    </cofactor>
</comment>
<keyword evidence="8" id="KW-0520">NAD</keyword>
<dbReference type="EC" id="1.5.1.54" evidence="12"/>
<dbReference type="GO" id="GO:0009086">
    <property type="term" value="P:methionine biosynthetic process"/>
    <property type="evidence" value="ECO:0007669"/>
    <property type="project" value="UniProtKB-KW"/>
</dbReference>
<name>A0A940IE04_9FIRM</name>
<dbReference type="PANTHER" id="PTHR45754:SF3">
    <property type="entry name" value="METHYLENETETRAHYDROFOLATE REDUCTASE (NADPH)"/>
    <property type="match status" value="1"/>
</dbReference>
<evidence type="ECO:0000256" key="10">
    <source>
        <dbReference type="ARBA" id="ARBA00034478"/>
    </source>
</evidence>
<evidence type="ECO:0000256" key="4">
    <source>
        <dbReference type="ARBA" id="ARBA00022605"/>
    </source>
</evidence>
<evidence type="ECO:0000256" key="8">
    <source>
        <dbReference type="ARBA" id="ARBA00023027"/>
    </source>
</evidence>
<protein>
    <recommendedName>
        <fullName evidence="12">Methylenetetrahydrofolate reductase</fullName>
        <ecNumber evidence="12">1.5.1.54</ecNumber>
    </recommendedName>
</protein>
<sequence length="292" mass="32011">MKISELFKNKKALYSFEIFPPKPTADLGVVEKAISELASLAPDYISVTCSAGGSGNSRMPEIVDMLRNKYDVEPLAHLTCVNSTAAEIDASLAFLKEKGIENVLALRGDRMPGVADSGEFRYAGDLIRRIHASDYGFDVAAACYPECHPESPSPEKDIEYLKMKVDCGVTHLVTQLFFDNEDFYRFIDNIRAAGIDVPVQAGIMPLVKKNHVDRIISLSGAKIPNKISRMIARFYDEPESLMAAGIAYATDQIADLIASGADGVHLYVMNNSEVARKLTSNVSPMLLSVNRQ</sequence>
<comment type="pathway">
    <text evidence="2 12">One-carbon metabolism; tetrahydrofolate interconversion.</text>
</comment>
<dbReference type="NCBIfam" id="TIGR00676">
    <property type="entry name" value="fadh2"/>
    <property type="match status" value="1"/>
</dbReference>
<gene>
    <name evidence="13" type="primary">metF</name>
    <name evidence="13" type="ORF">IAB16_06630</name>
</gene>
<evidence type="ECO:0000256" key="5">
    <source>
        <dbReference type="ARBA" id="ARBA00022630"/>
    </source>
</evidence>
<dbReference type="GO" id="GO:0005829">
    <property type="term" value="C:cytosol"/>
    <property type="evidence" value="ECO:0007669"/>
    <property type="project" value="InterPro"/>
</dbReference>
<keyword evidence="6 12" id="KW-0274">FAD</keyword>
<evidence type="ECO:0000256" key="1">
    <source>
        <dbReference type="ARBA" id="ARBA00001974"/>
    </source>
</evidence>
<evidence type="ECO:0000256" key="12">
    <source>
        <dbReference type="RuleBase" id="RU003862"/>
    </source>
</evidence>
<keyword evidence="4" id="KW-0028">Amino-acid biosynthesis</keyword>
<dbReference type="Pfam" id="PF02219">
    <property type="entry name" value="MTHFR"/>
    <property type="match status" value="1"/>
</dbReference>
<dbReference type="PANTHER" id="PTHR45754">
    <property type="entry name" value="METHYLENETETRAHYDROFOLATE REDUCTASE"/>
    <property type="match status" value="1"/>
</dbReference>
<dbReference type="InterPro" id="IPR029041">
    <property type="entry name" value="FAD-linked_oxidoreductase-like"/>
</dbReference>
<dbReference type="Proteomes" id="UP000727857">
    <property type="component" value="Unassembled WGS sequence"/>
</dbReference>
<dbReference type="SUPFAM" id="SSF51730">
    <property type="entry name" value="FAD-linked oxidoreductase"/>
    <property type="match status" value="1"/>
</dbReference>
<dbReference type="InterPro" id="IPR004620">
    <property type="entry name" value="MTHF_reductase_bac"/>
</dbReference>
<comment type="similarity">
    <text evidence="3 12">Belongs to the methylenetetrahydrofolate reductase family.</text>
</comment>
<dbReference type="AlphaFoldDB" id="A0A940IE04"/>